<evidence type="ECO:0000313" key="14">
    <source>
        <dbReference type="EMBL" id="KXJ87339.1"/>
    </source>
</evidence>
<sequence length="397" mass="46023">MTRDEYADMLIAKEADESRDAYPSVDPDTQADIVKKYRALHERVRNEGYYQCHYSAYAKELGRYLALGATSMTALYHGWYMTSAVFLGLFWHQIMFTAHDAGHGAITHHFETDSLIALFIADFCCGLSMGWWKSSHNVHHLITNDTEGDPDIQNVPIFANCPSFFKSIKSTYYEGFVQVWDKAADIIIPYQKYTYYPIMALARFNLYLLSWLHVISNRSGALRQGKAWWIRPTEVVFMACYWFLFGYCLVWRTLDNWPLRVAYVLVSHLVTMPLHVQITLSHWGMPTSNIGETESFPQRQLRTTMDVDCPEWLDWIHGGLQFQAVHHLFPRVPRHNLRRLQVLVKEFCAETGIRYNIHGFVDGNKVVLNRLEEVAKQVETLVQCQNYMAETGESGLH</sequence>
<dbReference type="Pfam" id="PF00487">
    <property type="entry name" value="FA_desaturase"/>
    <property type="match status" value="1"/>
</dbReference>
<comment type="similarity">
    <text evidence="3">Belongs to the fatty acid desaturase type 1 family.</text>
</comment>
<keyword evidence="10" id="KW-0443">Lipid metabolism</keyword>
<proteinExistence type="inferred from homology"/>
<evidence type="ECO:0000256" key="6">
    <source>
        <dbReference type="ARBA" id="ARBA00022723"/>
    </source>
</evidence>
<keyword evidence="5 12" id="KW-0812">Transmembrane</keyword>
<name>A0A136IRJ7_9PEZI</name>
<keyword evidence="7 12" id="KW-1133">Transmembrane helix</keyword>
<dbReference type="InterPro" id="IPR005804">
    <property type="entry name" value="FA_desaturase_dom"/>
</dbReference>
<organism evidence="14 15">
    <name type="scientific">Microdochium bolleyi</name>
    <dbReference type="NCBI Taxonomy" id="196109"/>
    <lineage>
        <taxon>Eukaryota</taxon>
        <taxon>Fungi</taxon>
        <taxon>Dikarya</taxon>
        <taxon>Ascomycota</taxon>
        <taxon>Pezizomycotina</taxon>
        <taxon>Sordariomycetes</taxon>
        <taxon>Xylariomycetidae</taxon>
        <taxon>Xylariales</taxon>
        <taxon>Microdochiaceae</taxon>
        <taxon>Microdochium</taxon>
    </lineage>
</organism>
<keyword evidence="9" id="KW-0408">Iron</keyword>
<accession>A0A136IRJ7</accession>
<keyword evidence="4" id="KW-0349">Heme</keyword>
<keyword evidence="8" id="KW-0560">Oxidoreductase</keyword>
<comment type="subcellular location">
    <subcellularLocation>
        <location evidence="1">Membrane</location>
        <topology evidence="1">Multi-pass membrane protein</topology>
    </subcellularLocation>
</comment>
<gene>
    <name evidence="14" type="ORF">Micbo1qcDRAFT_167693</name>
</gene>
<feature type="transmembrane region" description="Helical" evidence="12">
    <location>
        <begin position="115"/>
        <end position="132"/>
    </location>
</feature>
<evidence type="ECO:0000256" key="10">
    <source>
        <dbReference type="ARBA" id="ARBA00023098"/>
    </source>
</evidence>
<evidence type="ECO:0000259" key="13">
    <source>
        <dbReference type="Pfam" id="PF00487"/>
    </source>
</evidence>
<evidence type="ECO:0000313" key="15">
    <source>
        <dbReference type="Proteomes" id="UP000070501"/>
    </source>
</evidence>
<dbReference type="GO" id="GO:0016020">
    <property type="term" value="C:membrane"/>
    <property type="evidence" value="ECO:0007669"/>
    <property type="project" value="UniProtKB-SubCell"/>
</dbReference>
<dbReference type="GO" id="GO:0016717">
    <property type="term" value="F:oxidoreductase activity, acting on paired donors, with oxidation of a pair of donors resulting in the reduction of molecular oxygen to two molecules of water"/>
    <property type="evidence" value="ECO:0007669"/>
    <property type="project" value="TreeGrafter"/>
</dbReference>
<feature type="domain" description="Fatty acid desaturase" evidence="13">
    <location>
        <begin position="81"/>
        <end position="356"/>
    </location>
</feature>
<dbReference type="OrthoDB" id="260091at2759"/>
<dbReference type="PANTHER" id="PTHR19353">
    <property type="entry name" value="FATTY ACID DESATURASE 2"/>
    <property type="match status" value="1"/>
</dbReference>
<keyword evidence="15" id="KW-1185">Reference proteome</keyword>
<feature type="transmembrane region" description="Helical" evidence="12">
    <location>
        <begin position="235"/>
        <end position="254"/>
    </location>
</feature>
<evidence type="ECO:0000256" key="7">
    <source>
        <dbReference type="ARBA" id="ARBA00022989"/>
    </source>
</evidence>
<evidence type="ECO:0000256" key="4">
    <source>
        <dbReference type="ARBA" id="ARBA00022617"/>
    </source>
</evidence>
<dbReference type="Proteomes" id="UP000070501">
    <property type="component" value="Unassembled WGS sequence"/>
</dbReference>
<keyword evidence="11 12" id="KW-0472">Membrane</keyword>
<evidence type="ECO:0000256" key="9">
    <source>
        <dbReference type="ARBA" id="ARBA00023004"/>
    </source>
</evidence>
<dbReference type="CDD" id="cd03506">
    <property type="entry name" value="Delta6-FADS-like"/>
    <property type="match status" value="1"/>
</dbReference>
<reference evidence="15" key="1">
    <citation type="submission" date="2016-02" db="EMBL/GenBank/DDBJ databases">
        <title>Draft genome sequence of Microdochium bolleyi, a fungal endophyte of beachgrass.</title>
        <authorList>
            <consortium name="DOE Joint Genome Institute"/>
            <person name="David A.S."/>
            <person name="May G."/>
            <person name="Haridas S."/>
            <person name="Lim J."/>
            <person name="Wang M."/>
            <person name="Labutti K."/>
            <person name="Lipzen A."/>
            <person name="Barry K."/>
            <person name="Grigoriev I.V."/>
        </authorList>
    </citation>
    <scope>NUCLEOTIDE SEQUENCE [LARGE SCALE GENOMIC DNA]</scope>
    <source>
        <strain evidence="15">J235TASD1</strain>
    </source>
</reference>
<dbReference type="InParanoid" id="A0A136IRJ7"/>
<evidence type="ECO:0000256" key="11">
    <source>
        <dbReference type="ARBA" id="ARBA00023136"/>
    </source>
</evidence>
<evidence type="ECO:0000256" key="3">
    <source>
        <dbReference type="ARBA" id="ARBA00009295"/>
    </source>
</evidence>
<dbReference type="PIRSF" id="PIRSF015921">
    <property type="entry name" value="FA_sphinglp_des"/>
    <property type="match status" value="1"/>
</dbReference>
<feature type="transmembrane region" description="Helical" evidence="12">
    <location>
        <begin position="195"/>
        <end position="214"/>
    </location>
</feature>
<dbReference type="STRING" id="196109.A0A136IRJ7"/>
<protein>
    <submittedName>
        <fullName evidence="14">Fatty acid desaturase-domain-containing protein</fullName>
    </submittedName>
</protein>
<dbReference type="GO" id="GO:0046872">
    <property type="term" value="F:metal ion binding"/>
    <property type="evidence" value="ECO:0007669"/>
    <property type="project" value="UniProtKB-KW"/>
</dbReference>
<evidence type="ECO:0000256" key="12">
    <source>
        <dbReference type="SAM" id="Phobius"/>
    </source>
</evidence>
<dbReference type="GO" id="GO:0006629">
    <property type="term" value="P:lipid metabolic process"/>
    <property type="evidence" value="ECO:0007669"/>
    <property type="project" value="UniProtKB-KW"/>
</dbReference>
<evidence type="ECO:0000256" key="2">
    <source>
        <dbReference type="ARBA" id="ARBA00005189"/>
    </source>
</evidence>
<comment type="pathway">
    <text evidence="2">Lipid metabolism.</text>
</comment>
<keyword evidence="6" id="KW-0479">Metal-binding</keyword>
<evidence type="ECO:0000256" key="1">
    <source>
        <dbReference type="ARBA" id="ARBA00004141"/>
    </source>
</evidence>
<dbReference type="EMBL" id="KQ964263">
    <property type="protein sequence ID" value="KXJ87339.1"/>
    <property type="molecule type" value="Genomic_DNA"/>
</dbReference>
<dbReference type="AlphaFoldDB" id="A0A136IRJ7"/>
<dbReference type="PANTHER" id="PTHR19353:SF30">
    <property type="entry name" value="DELTA 8-(E)-SPHINGOLIPID DESATURASE"/>
    <property type="match status" value="1"/>
</dbReference>
<evidence type="ECO:0000256" key="5">
    <source>
        <dbReference type="ARBA" id="ARBA00022692"/>
    </source>
</evidence>
<feature type="transmembrane region" description="Helical" evidence="12">
    <location>
        <begin position="74"/>
        <end position="94"/>
    </location>
</feature>
<evidence type="ECO:0000256" key="8">
    <source>
        <dbReference type="ARBA" id="ARBA00023002"/>
    </source>
</evidence>
<dbReference type="InterPro" id="IPR012171">
    <property type="entry name" value="Fatty_acid_desaturase"/>
</dbReference>
<feature type="transmembrane region" description="Helical" evidence="12">
    <location>
        <begin position="260"/>
        <end position="280"/>
    </location>
</feature>